<dbReference type="RefSeq" id="XP_002839039.1">
    <property type="nucleotide sequence ID" value="XM_002838993.1"/>
</dbReference>
<name>D5GFD7_TUBMM</name>
<gene>
    <name evidence="2" type="ORF">GSTUM_00006844001</name>
</gene>
<dbReference type="AlphaFoldDB" id="D5GFD7"/>
<keyword evidence="3" id="KW-1185">Reference proteome</keyword>
<organism evidence="2 3">
    <name type="scientific">Tuber melanosporum (strain Mel28)</name>
    <name type="common">Perigord black truffle</name>
    <dbReference type="NCBI Taxonomy" id="656061"/>
    <lineage>
        <taxon>Eukaryota</taxon>
        <taxon>Fungi</taxon>
        <taxon>Dikarya</taxon>
        <taxon>Ascomycota</taxon>
        <taxon>Pezizomycotina</taxon>
        <taxon>Pezizomycetes</taxon>
        <taxon>Pezizales</taxon>
        <taxon>Tuberaceae</taxon>
        <taxon>Tuber</taxon>
    </lineage>
</organism>
<dbReference type="KEGG" id="tml:GSTUM_00006844001"/>
<dbReference type="HOGENOM" id="CLU_2198910_0_0_1"/>
<evidence type="ECO:0000313" key="3">
    <source>
        <dbReference type="Proteomes" id="UP000006911"/>
    </source>
</evidence>
<proteinExistence type="predicted"/>
<evidence type="ECO:0000313" key="2">
    <source>
        <dbReference type="EMBL" id="CAZ83230.1"/>
    </source>
</evidence>
<dbReference type="GeneID" id="9188086"/>
<feature type="region of interest" description="Disordered" evidence="1">
    <location>
        <begin position="36"/>
        <end position="108"/>
    </location>
</feature>
<dbReference type="EMBL" id="FN430208">
    <property type="protein sequence ID" value="CAZ83230.1"/>
    <property type="molecule type" value="Genomic_DNA"/>
</dbReference>
<accession>D5GFD7</accession>
<dbReference type="InParanoid" id="D5GFD7"/>
<evidence type="ECO:0000256" key="1">
    <source>
        <dbReference type="SAM" id="MobiDB-lite"/>
    </source>
</evidence>
<feature type="compositionally biased region" description="Basic residues" evidence="1">
    <location>
        <begin position="41"/>
        <end position="50"/>
    </location>
</feature>
<protein>
    <submittedName>
        <fullName evidence="2">(Perigord truffle) hypothetical protein</fullName>
    </submittedName>
</protein>
<reference evidence="2 3" key="1">
    <citation type="journal article" date="2010" name="Nature">
        <title>Perigord black truffle genome uncovers evolutionary origins and mechanisms of symbiosis.</title>
        <authorList>
            <person name="Martin F."/>
            <person name="Kohler A."/>
            <person name="Murat C."/>
            <person name="Balestrini R."/>
            <person name="Coutinho P.M."/>
            <person name="Jaillon O."/>
            <person name="Montanini B."/>
            <person name="Morin E."/>
            <person name="Noel B."/>
            <person name="Percudani R."/>
            <person name="Porcel B."/>
            <person name="Rubini A."/>
            <person name="Amicucci A."/>
            <person name="Amselem J."/>
            <person name="Anthouard V."/>
            <person name="Arcioni S."/>
            <person name="Artiguenave F."/>
            <person name="Aury J.M."/>
            <person name="Ballario P."/>
            <person name="Bolchi A."/>
            <person name="Brenna A."/>
            <person name="Brun A."/>
            <person name="Buee M."/>
            <person name="Cantarel B."/>
            <person name="Chevalier G."/>
            <person name="Couloux A."/>
            <person name="Da Silva C."/>
            <person name="Denoeud F."/>
            <person name="Duplessis S."/>
            <person name="Ghignone S."/>
            <person name="Hilselberger B."/>
            <person name="Iotti M."/>
            <person name="Marcais B."/>
            <person name="Mello A."/>
            <person name="Miranda M."/>
            <person name="Pacioni G."/>
            <person name="Quesneville H."/>
            <person name="Riccioni C."/>
            <person name="Ruotolo R."/>
            <person name="Splivallo R."/>
            <person name="Stocchi V."/>
            <person name="Tisserant E."/>
            <person name="Viscomi A.R."/>
            <person name="Zambonelli A."/>
            <person name="Zampieri E."/>
            <person name="Henrissat B."/>
            <person name="Lebrun M.H."/>
            <person name="Paolocci F."/>
            <person name="Bonfante P."/>
            <person name="Ottonello S."/>
            <person name="Wincker P."/>
        </authorList>
    </citation>
    <scope>NUCLEOTIDE SEQUENCE [LARGE SCALE GENOMIC DNA]</scope>
    <source>
        <strain evidence="2 3">Mel28</strain>
    </source>
</reference>
<dbReference type="Proteomes" id="UP000006911">
    <property type="component" value="Unassembled WGS sequence"/>
</dbReference>
<sequence>MGAAFSRSSTLFNCQISLIRTQKDQPELARPTWIAKNLRPSQKRTKKIRSPRPERNSRVHPLNSRARARVMPDNGPHNNKHEHGNNNTSWGGSGLKRAQQAEICHCNK</sequence>